<dbReference type="STRING" id="1888892.BFL28_04365"/>
<reference evidence="8 9" key="1">
    <citation type="submission" date="2016-08" db="EMBL/GenBank/DDBJ databases">
        <title>Draft genome of the agarase producing Sphingomonas sp. MCT13.</title>
        <authorList>
            <person name="D'Andrea M.M."/>
            <person name="Rossolini G.M."/>
            <person name="Thaller M.C."/>
        </authorList>
    </citation>
    <scope>NUCLEOTIDE SEQUENCE [LARGE SCALE GENOMIC DNA]</scope>
    <source>
        <strain evidence="8 9">MCT13</strain>
    </source>
</reference>
<organism evidence="8 9">
    <name type="scientific">Sphingomonas turrisvirgatae</name>
    <dbReference type="NCBI Taxonomy" id="1888892"/>
    <lineage>
        <taxon>Bacteria</taxon>
        <taxon>Pseudomonadati</taxon>
        <taxon>Pseudomonadota</taxon>
        <taxon>Alphaproteobacteria</taxon>
        <taxon>Sphingomonadales</taxon>
        <taxon>Sphingomonadaceae</taxon>
        <taxon>Sphingomonas</taxon>
    </lineage>
</organism>
<dbReference type="GO" id="GO:0003676">
    <property type="term" value="F:nucleic acid binding"/>
    <property type="evidence" value="ECO:0007669"/>
    <property type="project" value="InterPro"/>
</dbReference>
<evidence type="ECO:0000256" key="3">
    <source>
        <dbReference type="ARBA" id="ARBA00022759"/>
    </source>
</evidence>
<evidence type="ECO:0000256" key="5">
    <source>
        <dbReference type="ARBA" id="ARBA00023157"/>
    </source>
</evidence>
<dbReference type="PANTHER" id="PTHR33146">
    <property type="entry name" value="ENDONUCLEASE 4"/>
    <property type="match status" value="1"/>
</dbReference>
<feature type="chain" id="PRO_5009132001" description="Endonuclease" evidence="7">
    <location>
        <begin position="23"/>
        <end position="290"/>
    </location>
</feature>
<keyword evidence="5" id="KW-1015">Disulfide bond</keyword>
<keyword evidence="7" id="KW-0732">Signal</keyword>
<evidence type="ECO:0000313" key="8">
    <source>
        <dbReference type="EMBL" id="ODP36943.1"/>
    </source>
</evidence>
<feature type="signal peptide" evidence="7">
    <location>
        <begin position="1"/>
        <end position="22"/>
    </location>
</feature>
<dbReference type="SUPFAM" id="SSF48537">
    <property type="entry name" value="Phospholipase C/P1 nuclease"/>
    <property type="match status" value="1"/>
</dbReference>
<evidence type="ECO:0008006" key="10">
    <source>
        <dbReference type="Google" id="ProtNLM"/>
    </source>
</evidence>
<dbReference type="GO" id="GO:0006308">
    <property type="term" value="P:DNA catabolic process"/>
    <property type="evidence" value="ECO:0007669"/>
    <property type="project" value="InterPro"/>
</dbReference>
<dbReference type="GO" id="GO:0046872">
    <property type="term" value="F:metal ion binding"/>
    <property type="evidence" value="ECO:0007669"/>
    <property type="project" value="UniProtKB-KW"/>
</dbReference>
<name>A0A1E3LT92_9SPHN</name>
<keyword evidence="9" id="KW-1185">Reference proteome</keyword>
<dbReference type="EMBL" id="MDDS01000046">
    <property type="protein sequence ID" value="ODP36943.1"/>
    <property type="molecule type" value="Genomic_DNA"/>
</dbReference>
<evidence type="ECO:0000313" key="9">
    <source>
        <dbReference type="Proteomes" id="UP000094487"/>
    </source>
</evidence>
<keyword evidence="4" id="KW-0378">Hydrolase</keyword>
<evidence type="ECO:0000256" key="7">
    <source>
        <dbReference type="SAM" id="SignalP"/>
    </source>
</evidence>
<dbReference type="InterPro" id="IPR003154">
    <property type="entry name" value="S1/P1nuclease"/>
</dbReference>
<keyword evidence="1" id="KW-0540">Nuclease</keyword>
<dbReference type="AlphaFoldDB" id="A0A1E3LT92"/>
<keyword evidence="2" id="KW-0479">Metal-binding</keyword>
<keyword evidence="6" id="KW-0325">Glycoprotein</keyword>
<accession>A0A1E3LT92</accession>
<dbReference type="PANTHER" id="PTHR33146:SF26">
    <property type="entry name" value="ENDONUCLEASE 4"/>
    <property type="match status" value="1"/>
</dbReference>
<sequence length="290" mass="31870">MIRFIAAALALAVSMIATPASAYWEYGHETIASIAYRNVKPQTRAAIDRLLARQALLETPTCPAKTIEQASVWADCVKPLGQRFSYAYNWHYQNVNICKPFTLKGNCPDGNCVSAQVERDVKLLQDKDVPVREKVMALVFLVHFMGDLHQPLHAGDKADLGGNRARSDYGIYGPERLNLHSIMDGLLAERAISTPAPLIVAHSPAERVAMGAGTVEDWSRENWEAARTAYTEAFGGDPCRADVPARGKLDDAAVERLVPLMRTQITRGGLRLARLLDEAFGPPPPEAPKR</sequence>
<evidence type="ECO:0000256" key="1">
    <source>
        <dbReference type="ARBA" id="ARBA00022722"/>
    </source>
</evidence>
<dbReference type="GO" id="GO:0016788">
    <property type="term" value="F:hydrolase activity, acting on ester bonds"/>
    <property type="evidence" value="ECO:0007669"/>
    <property type="project" value="InterPro"/>
</dbReference>
<dbReference type="InterPro" id="IPR008947">
    <property type="entry name" value="PLipase_C/P1_nuclease_dom_sf"/>
</dbReference>
<dbReference type="CDD" id="cd11010">
    <property type="entry name" value="S1-P1_nuclease"/>
    <property type="match status" value="1"/>
</dbReference>
<evidence type="ECO:0000256" key="6">
    <source>
        <dbReference type="ARBA" id="ARBA00023180"/>
    </source>
</evidence>
<dbReference type="OrthoDB" id="267579at2"/>
<dbReference type="RefSeq" id="WP_069321436.1">
    <property type="nucleotide sequence ID" value="NZ_MDDS01000046.1"/>
</dbReference>
<dbReference type="Pfam" id="PF02265">
    <property type="entry name" value="S1-P1_nuclease"/>
    <property type="match status" value="1"/>
</dbReference>
<dbReference type="Gene3D" id="1.10.575.10">
    <property type="entry name" value="P1 Nuclease"/>
    <property type="match status" value="1"/>
</dbReference>
<dbReference type="Proteomes" id="UP000094487">
    <property type="component" value="Unassembled WGS sequence"/>
</dbReference>
<gene>
    <name evidence="8" type="ORF">BFL28_04365</name>
</gene>
<protein>
    <recommendedName>
        <fullName evidence="10">Endonuclease</fullName>
    </recommendedName>
</protein>
<dbReference type="GO" id="GO:0004519">
    <property type="term" value="F:endonuclease activity"/>
    <property type="evidence" value="ECO:0007669"/>
    <property type="project" value="UniProtKB-KW"/>
</dbReference>
<comment type="caution">
    <text evidence="8">The sequence shown here is derived from an EMBL/GenBank/DDBJ whole genome shotgun (WGS) entry which is preliminary data.</text>
</comment>
<proteinExistence type="predicted"/>
<keyword evidence="3" id="KW-0255">Endonuclease</keyword>
<evidence type="ECO:0000256" key="2">
    <source>
        <dbReference type="ARBA" id="ARBA00022723"/>
    </source>
</evidence>
<evidence type="ECO:0000256" key="4">
    <source>
        <dbReference type="ARBA" id="ARBA00022801"/>
    </source>
</evidence>